<dbReference type="GO" id="GO:0071949">
    <property type="term" value="F:FAD binding"/>
    <property type="evidence" value="ECO:0007669"/>
    <property type="project" value="InterPro"/>
</dbReference>
<feature type="region of interest" description="Disordered" evidence="6">
    <location>
        <begin position="400"/>
        <end position="420"/>
    </location>
</feature>
<keyword evidence="4" id="KW-0560">Oxidoreductase</keyword>
<dbReference type="PANTHER" id="PTHR13789">
    <property type="entry name" value="MONOOXYGENASE"/>
    <property type="match status" value="1"/>
</dbReference>
<evidence type="ECO:0000256" key="5">
    <source>
        <dbReference type="ARBA" id="ARBA00023033"/>
    </source>
</evidence>
<dbReference type="OrthoDB" id="16820at2759"/>
<dbReference type="InterPro" id="IPR050493">
    <property type="entry name" value="FAD-dep_Monooxygenase_BioMet"/>
</dbReference>
<keyword evidence="9" id="KW-1185">Reference proteome</keyword>
<evidence type="ECO:0000256" key="3">
    <source>
        <dbReference type="ARBA" id="ARBA00022827"/>
    </source>
</evidence>
<comment type="similarity">
    <text evidence="1">Belongs to the paxM FAD-dependent monooxygenase family.</text>
</comment>
<feature type="non-terminal residue" evidence="8">
    <location>
        <position position="1"/>
    </location>
</feature>
<evidence type="ECO:0000313" key="8">
    <source>
        <dbReference type="EMBL" id="RFU32274.1"/>
    </source>
</evidence>
<dbReference type="PROSITE" id="PS51257">
    <property type="entry name" value="PROKAR_LIPOPROTEIN"/>
    <property type="match status" value="1"/>
</dbReference>
<accession>A0A3E2HFS6</accession>
<reference evidence="8 9" key="1">
    <citation type="submission" date="2018-05" db="EMBL/GenBank/DDBJ databases">
        <title>Draft genome sequence of Scytalidium lignicola DSM 105466, a ubiquitous saprotrophic fungus.</title>
        <authorList>
            <person name="Buettner E."/>
            <person name="Gebauer A.M."/>
            <person name="Hofrichter M."/>
            <person name="Liers C."/>
            <person name="Kellner H."/>
        </authorList>
    </citation>
    <scope>NUCLEOTIDE SEQUENCE [LARGE SCALE GENOMIC DNA]</scope>
    <source>
        <strain evidence="8 9">DSM 105466</strain>
    </source>
</reference>
<proteinExistence type="inferred from homology"/>
<evidence type="ECO:0000313" key="9">
    <source>
        <dbReference type="Proteomes" id="UP000258309"/>
    </source>
</evidence>
<sequence>MMTTRSEETKLKIVVVGAGLGGLATAVSCRLAGHSVLVLESAPKMGEIGAGLQTLANSSRVLVSWGLGDKLANIGTTPRLCNMIGWRGETISSWDIHASTREEWTTPYWDFHRVNLHNCLLERALELGAEVRENCRVEDVQVSEDGTYATVLVQDNGNGGTTIDADLVVGADGVHSSLRNILVGRKDPAVRSGDMAYRLLVDSDEMLKDPELRDFVLDPQVNYWIGPENHVVSYVLRGGKVFNMVLLVPDDLPEGVMTQEGDIEHMRNMFKDWDPRVRKILDSCKSVTKWRLCTRIPTPDSPSWFHPSGSFVLLGDAVHATLPYLASGAGMAIEDASILGLCLDKITSKTPAEKSKALKVYEECRKPRTQAVVEKAYEMQYMYHLKDGEEQRERDRRMKAFGDADTGPNSPIPDGLKKGDDPLTWRRHGAGWWLFGYSCEEDVEAHWPQDVQARL</sequence>
<dbReference type="AlphaFoldDB" id="A0A3E2HFS6"/>
<feature type="non-terminal residue" evidence="8">
    <location>
        <position position="455"/>
    </location>
</feature>
<dbReference type="InterPro" id="IPR036188">
    <property type="entry name" value="FAD/NAD-bd_sf"/>
</dbReference>
<dbReference type="SUPFAM" id="SSF54373">
    <property type="entry name" value="FAD-linked reductases, C-terminal domain"/>
    <property type="match status" value="1"/>
</dbReference>
<gene>
    <name evidence="8" type="ORF">B7463_g4063</name>
</gene>
<name>A0A3E2HFS6_SCYLI</name>
<evidence type="ECO:0000256" key="1">
    <source>
        <dbReference type="ARBA" id="ARBA00007992"/>
    </source>
</evidence>
<dbReference type="GO" id="GO:0004497">
    <property type="term" value="F:monooxygenase activity"/>
    <property type="evidence" value="ECO:0007669"/>
    <property type="project" value="UniProtKB-KW"/>
</dbReference>
<protein>
    <recommendedName>
        <fullName evidence="7">FAD-binding domain-containing protein</fullName>
    </recommendedName>
</protein>
<evidence type="ECO:0000256" key="4">
    <source>
        <dbReference type="ARBA" id="ARBA00023002"/>
    </source>
</evidence>
<organism evidence="8 9">
    <name type="scientific">Scytalidium lignicola</name>
    <name type="common">Hyphomycete</name>
    <dbReference type="NCBI Taxonomy" id="5539"/>
    <lineage>
        <taxon>Eukaryota</taxon>
        <taxon>Fungi</taxon>
        <taxon>Dikarya</taxon>
        <taxon>Ascomycota</taxon>
        <taxon>Pezizomycotina</taxon>
        <taxon>Leotiomycetes</taxon>
        <taxon>Leotiomycetes incertae sedis</taxon>
        <taxon>Scytalidium</taxon>
    </lineage>
</organism>
<evidence type="ECO:0000256" key="2">
    <source>
        <dbReference type="ARBA" id="ARBA00022630"/>
    </source>
</evidence>
<dbReference type="InterPro" id="IPR002938">
    <property type="entry name" value="FAD-bd"/>
</dbReference>
<dbReference type="Gene3D" id="3.50.50.60">
    <property type="entry name" value="FAD/NAD(P)-binding domain"/>
    <property type="match status" value="1"/>
</dbReference>
<dbReference type="EMBL" id="NCSJ02000058">
    <property type="protein sequence ID" value="RFU32274.1"/>
    <property type="molecule type" value="Genomic_DNA"/>
</dbReference>
<dbReference type="PRINTS" id="PR00420">
    <property type="entry name" value="RNGMNOXGNASE"/>
</dbReference>
<dbReference type="FunFam" id="3.50.50.60:FF:000115">
    <property type="entry name" value="Salicylate hydroxylase, putative"/>
    <property type="match status" value="1"/>
</dbReference>
<dbReference type="Proteomes" id="UP000258309">
    <property type="component" value="Unassembled WGS sequence"/>
</dbReference>
<dbReference type="Pfam" id="PF01494">
    <property type="entry name" value="FAD_binding_3"/>
    <property type="match status" value="1"/>
</dbReference>
<keyword evidence="5" id="KW-0503">Monooxygenase</keyword>
<dbReference type="OMA" id="TISSWDI"/>
<dbReference type="SUPFAM" id="SSF51905">
    <property type="entry name" value="FAD/NAD(P)-binding domain"/>
    <property type="match status" value="1"/>
</dbReference>
<dbReference type="PANTHER" id="PTHR13789:SF242">
    <property type="entry name" value="FAD-BINDING DOMAIN-CONTAINING PROTEIN"/>
    <property type="match status" value="1"/>
</dbReference>
<evidence type="ECO:0000256" key="6">
    <source>
        <dbReference type="SAM" id="MobiDB-lite"/>
    </source>
</evidence>
<feature type="domain" description="FAD-binding" evidence="7">
    <location>
        <begin position="11"/>
        <end position="375"/>
    </location>
</feature>
<dbReference type="STRING" id="5539.A0A3E2HFS6"/>
<evidence type="ECO:0000259" key="7">
    <source>
        <dbReference type="Pfam" id="PF01494"/>
    </source>
</evidence>
<keyword evidence="2" id="KW-0285">Flavoprotein</keyword>
<comment type="caution">
    <text evidence="8">The sequence shown here is derived from an EMBL/GenBank/DDBJ whole genome shotgun (WGS) entry which is preliminary data.</text>
</comment>
<keyword evidence="3" id="KW-0274">FAD</keyword>